<dbReference type="RefSeq" id="WP_002563615.1">
    <property type="nucleotide sequence ID" value="NZ_CALJSN010000005.1"/>
</dbReference>
<feature type="binding site" evidence="14">
    <location>
        <position position="174"/>
    </location>
    <ligand>
        <name>[4Fe-4S] cluster</name>
        <dbReference type="ChEBI" id="CHEBI:49883"/>
        <label>2</label>
        <note>4Fe-4S-S-AdoMet</note>
    </ligand>
</feature>
<dbReference type="Pfam" id="PF04055">
    <property type="entry name" value="Radical_SAM"/>
    <property type="match status" value="1"/>
</dbReference>
<dbReference type="AlphaFoldDB" id="A0AB38A4M8"/>
<feature type="binding site" evidence="14">
    <location>
        <position position="55"/>
    </location>
    <ligand>
        <name>[4Fe-4S] cluster</name>
        <dbReference type="ChEBI" id="CHEBI:49883"/>
        <label>1</label>
    </ligand>
</feature>
<keyword evidence="6 14" id="KW-0479">Metal-binding</keyword>
<dbReference type="GO" id="GO:0046872">
    <property type="term" value="F:metal ion binding"/>
    <property type="evidence" value="ECO:0007669"/>
    <property type="project" value="UniProtKB-KW"/>
</dbReference>
<dbReference type="PROSITE" id="PS50926">
    <property type="entry name" value="TRAM"/>
    <property type="match status" value="1"/>
</dbReference>
<dbReference type="InterPro" id="IPR013848">
    <property type="entry name" value="Methylthiotransferase_N"/>
</dbReference>
<feature type="binding site" evidence="14">
    <location>
        <position position="167"/>
    </location>
    <ligand>
        <name>[4Fe-4S] cluster</name>
        <dbReference type="ChEBI" id="CHEBI:49883"/>
        <label>2</label>
        <note>4Fe-4S-S-AdoMet</note>
    </ligand>
</feature>
<evidence type="ECO:0000256" key="8">
    <source>
        <dbReference type="ARBA" id="ARBA00023014"/>
    </source>
</evidence>
<proteinExistence type="inferred from homology"/>
<dbReference type="PROSITE" id="PS51918">
    <property type="entry name" value="RADICAL_SAM"/>
    <property type="match status" value="1"/>
</dbReference>
<dbReference type="SUPFAM" id="SSF102114">
    <property type="entry name" value="Radical SAM enzymes"/>
    <property type="match status" value="1"/>
</dbReference>
<dbReference type="SFLD" id="SFLDG01061">
    <property type="entry name" value="methylthiotransferase"/>
    <property type="match status" value="1"/>
</dbReference>
<feature type="binding site" evidence="14">
    <location>
        <position position="171"/>
    </location>
    <ligand>
        <name>[4Fe-4S] cluster</name>
        <dbReference type="ChEBI" id="CHEBI:49883"/>
        <label>2</label>
        <note>4Fe-4S-S-AdoMet</note>
    </ligand>
</feature>
<dbReference type="SFLD" id="SFLDG01082">
    <property type="entry name" value="B12-binding_domain_containing"/>
    <property type="match status" value="1"/>
</dbReference>
<protein>
    <recommendedName>
        <fullName evidence="11 14">tRNA-2-methylthio-N(6)-dimethylallyladenosine synthase</fullName>
        <ecNumber evidence="9 14">2.8.4.3</ecNumber>
    </recommendedName>
    <alternativeName>
        <fullName evidence="13 14">(Dimethylallyl)adenosine tRNA methylthiotransferase MiaB</fullName>
    </alternativeName>
    <alternativeName>
        <fullName evidence="12 14">tRNA-i(6)A37 methylthiotransferase</fullName>
    </alternativeName>
</protein>
<dbReference type="FunFam" id="3.80.30.20:FF:000001">
    <property type="entry name" value="tRNA-2-methylthio-N(6)-dimethylallyladenosine synthase 2"/>
    <property type="match status" value="1"/>
</dbReference>
<dbReference type="PROSITE" id="PS51449">
    <property type="entry name" value="MTTASE_N"/>
    <property type="match status" value="1"/>
</dbReference>
<feature type="domain" description="Radical SAM core" evidence="17">
    <location>
        <begin position="153"/>
        <end position="382"/>
    </location>
</feature>
<dbReference type="SFLD" id="SFLDF00273">
    <property type="entry name" value="(dimethylallyl)adenosine_tRNA"/>
    <property type="match status" value="1"/>
</dbReference>
<dbReference type="InterPro" id="IPR007197">
    <property type="entry name" value="rSAM"/>
</dbReference>
<feature type="binding site" evidence="14">
    <location>
        <position position="90"/>
    </location>
    <ligand>
        <name>[4Fe-4S] cluster</name>
        <dbReference type="ChEBI" id="CHEBI:49883"/>
        <label>1</label>
    </ligand>
</feature>
<dbReference type="SFLD" id="SFLDS00029">
    <property type="entry name" value="Radical_SAM"/>
    <property type="match status" value="1"/>
</dbReference>
<evidence type="ECO:0000259" key="16">
    <source>
        <dbReference type="PROSITE" id="PS51449"/>
    </source>
</evidence>
<evidence type="ECO:0000256" key="10">
    <source>
        <dbReference type="ARBA" id="ARBA00051425"/>
    </source>
</evidence>
<dbReference type="GO" id="GO:0035597">
    <property type="term" value="F:tRNA-2-methylthio-N(6)-dimethylallyladenosine(37) synthase activity"/>
    <property type="evidence" value="ECO:0007669"/>
    <property type="project" value="UniProtKB-EC"/>
</dbReference>
<evidence type="ECO:0000256" key="11">
    <source>
        <dbReference type="ARBA" id="ARBA00068570"/>
    </source>
</evidence>
<comment type="subunit">
    <text evidence="14">Monomer.</text>
</comment>
<keyword evidence="8 14" id="KW-0411">Iron-sulfur</keyword>
<keyword evidence="3 14" id="KW-0808">Transferase</keyword>
<dbReference type="InterPro" id="IPR038135">
    <property type="entry name" value="Methylthiotransferase_N_sf"/>
</dbReference>
<dbReference type="Pfam" id="PF01938">
    <property type="entry name" value="TRAM"/>
    <property type="match status" value="1"/>
</dbReference>
<dbReference type="Proteomes" id="UP000183687">
    <property type="component" value="Unassembled WGS sequence"/>
</dbReference>
<organism evidence="18 19">
    <name type="scientific">Atopobium minutum</name>
    <dbReference type="NCBI Taxonomy" id="1381"/>
    <lineage>
        <taxon>Bacteria</taxon>
        <taxon>Bacillati</taxon>
        <taxon>Actinomycetota</taxon>
        <taxon>Coriobacteriia</taxon>
        <taxon>Coriobacteriales</taxon>
        <taxon>Atopobiaceae</taxon>
        <taxon>Atopobium</taxon>
    </lineage>
</organism>
<keyword evidence="4 14" id="KW-0949">S-adenosyl-L-methionine</keyword>
<dbReference type="InterPro" id="IPR002792">
    <property type="entry name" value="TRAM_dom"/>
</dbReference>
<keyword evidence="7 14" id="KW-0408">Iron</keyword>
<dbReference type="EC" id="2.8.4.3" evidence="9 14"/>
<feature type="domain" description="TRAM" evidence="15">
    <location>
        <begin position="385"/>
        <end position="453"/>
    </location>
</feature>
<dbReference type="SMART" id="SM00729">
    <property type="entry name" value="Elp3"/>
    <property type="match status" value="1"/>
</dbReference>
<dbReference type="HAMAP" id="MF_01864">
    <property type="entry name" value="tRNA_metthiotr_MiaB"/>
    <property type="match status" value="1"/>
</dbReference>
<evidence type="ECO:0000256" key="13">
    <source>
        <dbReference type="ARBA" id="ARBA00081141"/>
    </source>
</evidence>
<dbReference type="NCBIfam" id="TIGR00089">
    <property type="entry name" value="MiaB/RimO family radical SAM methylthiotransferase"/>
    <property type="match status" value="1"/>
</dbReference>
<dbReference type="Gene3D" id="3.40.50.12160">
    <property type="entry name" value="Methylthiotransferase, N-terminal domain"/>
    <property type="match status" value="1"/>
</dbReference>
<comment type="cofactor">
    <cofactor evidence="14">
        <name>[4Fe-4S] cluster</name>
        <dbReference type="ChEBI" id="CHEBI:49883"/>
    </cofactor>
    <text evidence="14">Binds 2 [4Fe-4S] clusters. One cluster is coordinated with 3 cysteines and an exchangeable S-adenosyl-L-methionine.</text>
</comment>
<dbReference type="Pfam" id="PF00919">
    <property type="entry name" value="UPF0004"/>
    <property type="match status" value="1"/>
</dbReference>
<dbReference type="NCBIfam" id="TIGR01574">
    <property type="entry name" value="miaB-methiolase"/>
    <property type="match status" value="1"/>
</dbReference>
<name>A0AB38A4M8_9ACTN</name>
<dbReference type="PROSITE" id="PS01278">
    <property type="entry name" value="MTTASE_RADICAL"/>
    <property type="match status" value="1"/>
</dbReference>
<keyword evidence="5 14" id="KW-0819">tRNA processing</keyword>
<comment type="function">
    <text evidence="1 14">Catalyzes the methylthiolation of N6-(dimethylallyl)adenosine (i(6)A), leading to the formation of 2-methylthio-N6-(dimethylallyl)adenosine (ms(2)i(6)A) at position 37 in tRNAs that read codons beginning with uridine.</text>
</comment>
<dbReference type="GO" id="GO:0005829">
    <property type="term" value="C:cytosol"/>
    <property type="evidence" value="ECO:0007669"/>
    <property type="project" value="TreeGrafter"/>
</dbReference>
<evidence type="ECO:0000256" key="12">
    <source>
        <dbReference type="ARBA" id="ARBA00080698"/>
    </source>
</evidence>
<comment type="subcellular location">
    <subcellularLocation>
        <location evidence="14">Cytoplasm</location>
    </subcellularLocation>
</comment>
<sequence>MADFPVLVGKTYSIKTFGCQMNLHDSERVSGLLDSIGMNEAPSMEEADTNVFMTCCVREKADTRLYGQVSSLVSAPVPAAGKRVVAVGGCIAQRDGENLRNNIPNVDVVFGTQAIQNLPHLLVEAFNSQSNSTIYADTEESYKNFSTELPSNRAQSFHAWLPIMTGCNNFCSYCIVPYVRGRENSRDMEDIVIEAEHLVHDGVREITLLGQNVNSYGRNRYGKPRFAELLRRVGNTGIERLRFTSSHPKDLSSDTIAAMAETPAVMPHLHLAVQSGSTKVLRKMNRHYTREDFLHLVDNLRATMPDIALSTDIIVGFPGETEEDFEQTLSLVKEIGFSSAFTFIYSKRPGTPAEKIVDSTPHEVIQERFERLAQLVSTLSYASNQADLHTVSEVLVEGRSKSDENVMVGHSRKNQTVHFSVPNTMQAQDLIGKIVDVRVDEARTWYLRGPLIGAVR</sequence>
<evidence type="ECO:0000256" key="3">
    <source>
        <dbReference type="ARBA" id="ARBA00022679"/>
    </source>
</evidence>
<dbReference type="InterPro" id="IPR058240">
    <property type="entry name" value="rSAM_sf"/>
</dbReference>
<evidence type="ECO:0000256" key="6">
    <source>
        <dbReference type="ARBA" id="ARBA00022723"/>
    </source>
</evidence>
<evidence type="ECO:0000259" key="15">
    <source>
        <dbReference type="PROSITE" id="PS50926"/>
    </source>
</evidence>
<dbReference type="PANTHER" id="PTHR43020:SF2">
    <property type="entry name" value="MITOCHONDRIAL TRNA METHYLTHIOTRANSFERASE CDK5RAP1"/>
    <property type="match status" value="1"/>
</dbReference>
<dbReference type="EMBL" id="FNSH01000001">
    <property type="protein sequence ID" value="SEB41841.1"/>
    <property type="molecule type" value="Genomic_DNA"/>
</dbReference>
<feature type="binding site" evidence="14">
    <location>
        <position position="19"/>
    </location>
    <ligand>
        <name>[4Fe-4S] cluster</name>
        <dbReference type="ChEBI" id="CHEBI:49883"/>
        <label>1</label>
    </ligand>
</feature>
<comment type="similarity">
    <text evidence="14">Belongs to the methylthiotransferase family. MiaB subfamily.</text>
</comment>
<dbReference type="InterPro" id="IPR006638">
    <property type="entry name" value="Elp3/MiaA/NifB-like_rSAM"/>
</dbReference>
<accession>A0AB38A4M8</accession>
<evidence type="ECO:0000256" key="7">
    <source>
        <dbReference type="ARBA" id="ARBA00023004"/>
    </source>
</evidence>
<evidence type="ECO:0000256" key="5">
    <source>
        <dbReference type="ARBA" id="ARBA00022694"/>
    </source>
</evidence>
<feature type="domain" description="MTTase N-terminal" evidence="16">
    <location>
        <begin position="10"/>
        <end position="127"/>
    </location>
</feature>
<gene>
    <name evidence="14" type="primary">miaB</name>
    <name evidence="18" type="ORF">SAMN04489746_0152</name>
</gene>
<keyword evidence="14" id="KW-0963">Cytoplasm</keyword>
<evidence type="ECO:0000313" key="19">
    <source>
        <dbReference type="Proteomes" id="UP000183687"/>
    </source>
</evidence>
<comment type="caution">
    <text evidence="18">The sequence shown here is derived from an EMBL/GenBank/DDBJ whole genome shotgun (WGS) entry which is preliminary data.</text>
</comment>
<dbReference type="PANTHER" id="PTHR43020">
    <property type="entry name" value="CDK5 REGULATORY SUBUNIT-ASSOCIATED PROTEIN 1"/>
    <property type="match status" value="1"/>
</dbReference>
<dbReference type="InterPro" id="IPR020612">
    <property type="entry name" value="Methylthiotransferase_CS"/>
</dbReference>
<reference evidence="18 19" key="1">
    <citation type="submission" date="2016-10" db="EMBL/GenBank/DDBJ databases">
        <authorList>
            <person name="Varghese N."/>
            <person name="Submissions S."/>
        </authorList>
    </citation>
    <scope>NUCLEOTIDE SEQUENCE [LARGE SCALE GENOMIC DNA]</scope>
    <source>
        <strain evidence="18 19">DSM 20586</strain>
    </source>
</reference>
<evidence type="ECO:0000256" key="1">
    <source>
        <dbReference type="ARBA" id="ARBA00003234"/>
    </source>
</evidence>
<dbReference type="GO" id="GO:0051539">
    <property type="term" value="F:4 iron, 4 sulfur cluster binding"/>
    <property type="evidence" value="ECO:0007669"/>
    <property type="project" value="UniProtKB-UniRule"/>
</dbReference>
<evidence type="ECO:0000256" key="14">
    <source>
        <dbReference type="HAMAP-Rule" id="MF_01864"/>
    </source>
</evidence>
<dbReference type="InterPro" id="IPR006463">
    <property type="entry name" value="MiaB_methiolase"/>
</dbReference>
<dbReference type="FunFam" id="3.40.50.12160:FF:000003">
    <property type="entry name" value="CDK5 regulatory subunit-associated protein 1"/>
    <property type="match status" value="1"/>
</dbReference>
<keyword evidence="2 14" id="KW-0004">4Fe-4S</keyword>
<evidence type="ECO:0000256" key="2">
    <source>
        <dbReference type="ARBA" id="ARBA00022485"/>
    </source>
</evidence>
<dbReference type="InterPro" id="IPR023404">
    <property type="entry name" value="rSAM_horseshoe"/>
</dbReference>
<evidence type="ECO:0000313" key="18">
    <source>
        <dbReference type="EMBL" id="SEB41841.1"/>
    </source>
</evidence>
<dbReference type="Gene3D" id="3.80.30.20">
    <property type="entry name" value="tm_1862 like domain"/>
    <property type="match status" value="1"/>
</dbReference>
<evidence type="ECO:0000256" key="4">
    <source>
        <dbReference type="ARBA" id="ARBA00022691"/>
    </source>
</evidence>
<dbReference type="InterPro" id="IPR005839">
    <property type="entry name" value="Methylthiotransferase"/>
</dbReference>
<evidence type="ECO:0000256" key="9">
    <source>
        <dbReference type="ARBA" id="ARBA00033765"/>
    </source>
</evidence>
<comment type="catalytic activity">
    <reaction evidence="10 14">
        <text>N(6)-dimethylallyladenosine(37) in tRNA + (sulfur carrier)-SH + AH2 + 2 S-adenosyl-L-methionine = 2-methylsulfanyl-N(6)-dimethylallyladenosine(37) in tRNA + (sulfur carrier)-H + 5'-deoxyadenosine + L-methionine + A + S-adenosyl-L-homocysteine + 2 H(+)</text>
        <dbReference type="Rhea" id="RHEA:37067"/>
        <dbReference type="Rhea" id="RHEA-COMP:10375"/>
        <dbReference type="Rhea" id="RHEA-COMP:10376"/>
        <dbReference type="Rhea" id="RHEA-COMP:14737"/>
        <dbReference type="Rhea" id="RHEA-COMP:14739"/>
        <dbReference type="ChEBI" id="CHEBI:13193"/>
        <dbReference type="ChEBI" id="CHEBI:15378"/>
        <dbReference type="ChEBI" id="CHEBI:17319"/>
        <dbReference type="ChEBI" id="CHEBI:17499"/>
        <dbReference type="ChEBI" id="CHEBI:29917"/>
        <dbReference type="ChEBI" id="CHEBI:57844"/>
        <dbReference type="ChEBI" id="CHEBI:57856"/>
        <dbReference type="ChEBI" id="CHEBI:59789"/>
        <dbReference type="ChEBI" id="CHEBI:64428"/>
        <dbReference type="ChEBI" id="CHEBI:74415"/>
        <dbReference type="ChEBI" id="CHEBI:74417"/>
        <dbReference type="EC" id="2.8.4.3"/>
    </reaction>
</comment>
<evidence type="ECO:0000259" key="17">
    <source>
        <dbReference type="PROSITE" id="PS51918"/>
    </source>
</evidence>
<dbReference type="CDD" id="cd01335">
    <property type="entry name" value="Radical_SAM"/>
    <property type="match status" value="1"/>
</dbReference>